<feature type="transmembrane region" description="Helical" evidence="7">
    <location>
        <begin position="76"/>
        <end position="101"/>
    </location>
</feature>
<dbReference type="OrthoDB" id="1918787at2759"/>
<proteinExistence type="inferred from homology"/>
<feature type="domain" description="Casparian strip membrane protein" evidence="8">
    <location>
        <begin position="33"/>
        <end position="89"/>
    </location>
</feature>
<comment type="similarity">
    <text evidence="2 7">Belongs to the Casparian strip membrane proteins (CASP) family.</text>
</comment>
<dbReference type="AlphaFoldDB" id="A0A835M3Y4"/>
<keyword evidence="5 7" id="KW-1133">Transmembrane helix</keyword>
<dbReference type="Pfam" id="PF04535">
    <property type="entry name" value="CASP_dom"/>
    <property type="match status" value="1"/>
</dbReference>
<dbReference type="Proteomes" id="UP000631114">
    <property type="component" value="Unassembled WGS sequence"/>
</dbReference>
<evidence type="ECO:0000259" key="8">
    <source>
        <dbReference type="Pfam" id="PF04535"/>
    </source>
</evidence>
<comment type="subcellular location">
    <subcellularLocation>
        <location evidence="1 7">Cell membrane</location>
        <topology evidence="1 7">Multi-pass membrane protein</topology>
    </subcellularLocation>
</comment>
<dbReference type="GO" id="GO:0005886">
    <property type="term" value="C:plasma membrane"/>
    <property type="evidence" value="ECO:0007669"/>
    <property type="project" value="UniProtKB-SubCell"/>
</dbReference>
<name>A0A835M3Y4_9MAGN</name>
<accession>A0A835M3Y4</accession>
<evidence type="ECO:0000256" key="3">
    <source>
        <dbReference type="ARBA" id="ARBA00022475"/>
    </source>
</evidence>
<comment type="caution">
    <text evidence="9">The sequence shown here is derived from an EMBL/GenBank/DDBJ whole genome shotgun (WGS) entry which is preliminary data.</text>
</comment>
<organism evidence="9 10">
    <name type="scientific">Coptis chinensis</name>
    <dbReference type="NCBI Taxonomy" id="261450"/>
    <lineage>
        <taxon>Eukaryota</taxon>
        <taxon>Viridiplantae</taxon>
        <taxon>Streptophyta</taxon>
        <taxon>Embryophyta</taxon>
        <taxon>Tracheophyta</taxon>
        <taxon>Spermatophyta</taxon>
        <taxon>Magnoliopsida</taxon>
        <taxon>Ranunculales</taxon>
        <taxon>Ranunculaceae</taxon>
        <taxon>Coptidoideae</taxon>
        <taxon>Coptis</taxon>
    </lineage>
</organism>
<comment type="caution">
    <text evidence="7">Lacks conserved residue(s) required for the propagation of feature annotation.</text>
</comment>
<dbReference type="EMBL" id="JADFTS010000003">
    <property type="protein sequence ID" value="KAF9615502.1"/>
    <property type="molecule type" value="Genomic_DNA"/>
</dbReference>
<keyword evidence="3 7" id="KW-1003">Cell membrane</keyword>
<sequence length="104" mass="11163">MLNGRLIILLNPGGGGGDSGKLTVVDLLWKENTIFAFVMMSAGSAASGVTNLNKTGIRHSALPDLCKPLHRFCDRIAVSIAFTFFSCFLLGVSVVLDVIWLSKH</sequence>
<protein>
    <recommendedName>
        <fullName evidence="7">CASP-like protein</fullName>
    </recommendedName>
</protein>
<evidence type="ECO:0000256" key="7">
    <source>
        <dbReference type="RuleBase" id="RU361233"/>
    </source>
</evidence>
<reference evidence="9 10" key="1">
    <citation type="submission" date="2020-10" db="EMBL/GenBank/DDBJ databases">
        <title>The Coptis chinensis genome and diversification of protoberbering-type alkaloids.</title>
        <authorList>
            <person name="Wang B."/>
            <person name="Shu S."/>
            <person name="Song C."/>
            <person name="Liu Y."/>
        </authorList>
    </citation>
    <scope>NUCLEOTIDE SEQUENCE [LARGE SCALE GENOMIC DNA]</scope>
    <source>
        <strain evidence="9">HL-2020</strain>
        <tissue evidence="9">Leaf</tissue>
    </source>
</reference>
<keyword evidence="10" id="KW-1185">Reference proteome</keyword>
<evidence type="ECO:0000256" key="5">
    <source>
        <dbReference type="ARBA" id="ARBA00022989"/>
    </source>
</evidence>
<evidence type="ECO:0000256" key="2">
    <source>
        <dbReference type="ARBA" id="ARBA00007651"/>
    </source>
</evidence>
<comment type="subunit">
    <text evidence="7">Homodimer and heterodimers.</text>
</comment>
<gene>
    <name evidence="9" type="ORF">IFM89_023884</name>
</gene>
<dbReference type="InterPro" id="IPR006702">
    <property type="entry name" value="CASP_dom"/>
</dbReference>
<evidence type="ECO:0000256" key="4">
    <source>
        <dbReference type="ARBA" id="ARBA00022692"/>
    </source>
</evidence>
<evidence type="ECO:0000313" key="10">
    <source>
        <dbReference type="Proteomes" id="UP000631114"/>
    </source>
</evidence>
<evidence type="ECO:0000256" key="1">
    <source>
        <dbReference type="ARBA" id="ARBA00004651"/>
    </source>
</evidence>
<evidence type="ECO:0000313" key="9">
    <source>
        <dbReference type="EMBL" id="KAF9615502.1"/>
    </source>
</evidence>
<evidence type="ECO:0000256" key="6">
    <source>
        <dbReference type="ARBA" id="ARBA00023136"/>
    </source>
</evidence>
<keyword evidence="6 7" id="KW-0472">Membrane</keyword>
<keyword evidence="4 7" id="KW-0812">Transmembrane</keyword>